<evidence type="ECO:0008006" key="3">
    <source>
        <dbReference type="Google" id="ProtNLM"/>
    </source>
</evidence>
<reference evidence="1 2" key="1">
    <citation type="submission" date="2012-12" db="EMBL/GenBank/DDBJ databases">
        <title>Genome assembly of Formosa sp. AK20.</title>
        <authorList>
            <person name="Kumar R."/>
            <person name="Khatri I."/>
            <person name="Vaidya B."/>
            <person name="Subramanian S."/>
            <person name="Pinnaka A."/>
        </authorList>
    </citation>
    <scope>NUCLEOTIDE SEQUENCE [LARGE SCALE GENOMIC DNA]</scope>
    <source>
        <strain evidence="1 2">AK20</strain>
    </source>
</reference>
<dbReference type="EMBL" id="ANLA01000004">
    <property type="protein sequence ID" value="EMQ96222.1"/>
    <property type="molecule type" value="Genomic_DNA"/>
</dbReference>
<name>M7MIW1_9FLAO</name>
<keyword evidence="2" id="KW-1185">Reference proteome</keyword>
<dbReference type="AlphaFoldDB" id="M7MIW1"/>
<dbReference type="OrthoDB" id="914976at2"/>
<dbReference type="PATRIC" id="fig|1137281.3.peg.711"/>
<sequence>MKKVLQIILFFAFLNIYAQEIKEYRILSVVDSMPIENAYITADNWLKTITDKKGFFKLSGDYQNIQISHLAFKAKIVKYKTMVINKITYLEADEKVLNEVIITNKKKIKTLLPSNDYKFFKRDSYMVNQNSVYTTFIPNEIENTCFINKIIIEVGDNMNSSKLYNIPFRVNLYTVNNNTGLPDKKILDESILTSQNKNRKNNFIYVDIRDFDIEFPKEGIFVAVESLNLLELEEMKTLSGQLPSFKAIKNKNKYVTYSRIYSWDRLTKTKDTIYKDWIDKILPLPKFVFNFGIEVQY</sequence>
<comment type="caution">
    <text evidence="1">The sequence shown here is derived from an EMBL/GenBank/DDBJ whole genome shotgun (WGS) entry which is preliminary data.</text>
</comment>
<dbReference type="GeneID" id="98640629"/>
<evidence type="ECO:0000313" key="2">
    <source>
        <dbReference type="Proteomes" id="UP000012024"/>
    </source>
</evidence>
<protein>
    <recommendedName>
        <fullName evidence="3">Carboxypeptidase-like regulatory domain-containing protein</fullName>
    </recommendedName>
</protein>
<gene>
    <name evidence="1" type="ORF">D778_02112</name>
</gene>
<dbReference type="RefSeq" id="WP_007647719.1">
    <property type="nucleotide sequence ID" value="NZ_ANLA01000004.1"/>
</dbReference>
<evidence type="ECO:0000313" key="1">
    <source>
        <dbReference type="EMBL" id="EMQ96222.1"/>
    </source>
</evidence>
<dbReference type="eggNOG" id="ENOG5030Y03">
    <property type="taxonomic scope" value="Bacteria"/>
</dbReference>
<organism evidence="1 2">
    <name type="scientific">Xanthomarina gelatinilytica</name>
    <dbReference type="NCBI Taxonomy" id="1137281"/>
    <lineage>
        <taxon>Bacteria</taxon>
        <taxon>Pseudomonadati</taxon>
        <taxon>Bacteroidota</taxon>
        <taxon>Flavobacteriia</taxon>
        <taxon>Flavobacteriales</taxon>
        <taxon>Flavobacteriaceae</taxon>
        <taxon>Xanthomarina</taxon>
    </lineage>
</organism>
<dbReference type="Proteomes" id="UP000012024">
    <property type="component" value="Unassembled WGS sequence"/>
</dbReference>
<accession>M7MIW1</accession>
<proteinExistence type="predicted"/>